<keyword evidence="7" id="KW-0934">Plastid</keyword>
<evidence type="ECO:0000259" key="6">
    <source>
        <dbReference type="PROSITE" id="PS51012"/>
    </source>
</evidence>
<name>A0A141SD67_9FLOR</name>
<dbReference type="InterPro" id="IPR000412">
    <property type="entry name" value="ABC_2_transport"/>
</dbReference>
<dbReference type="GeneID" id="27215710"/>
<dbReference type="PANTHER" id="PTHR43077:SF10">
    <property type="entry name" value="TRANSPORT PERMEASE PROTEIN"/>
    <property type="match status" value="1"/>
</dbReference>
<dbReference type="PRINTS" id="PR00164">
    <property type="entry name" value="ABC2TRNSPORT"/>
</dbReference>
<reference evidence="7" key="1">
    <citation type="submission" date="2015-07" db="EMBL/GenBank/DDBJ databases">
        <title>Reconstructing the complex evolutionary history of mobile plasmids in red algal genomes.</title>
        <authorList>
            <person name="Lee J."/>
            <person name="Kim K.M."/>
            <person name="Yang E.C."/>
            <person name="Miller K.A."/>
            <person name="Boo S.M."/>
            <person name="Bhattacharya D."/>
            <person name="Yoon H.S."/>
        </authorList>
    </citation>
    <scope>NUCLEOTIDE SEQUENCE</scope>
</reference>
<sequence>MINTFKNAKNKNSILYPQKFITNEKNETWFFIQEVNVLLNRLFLQLSRRPSGLISGIIQPLLWLILFGALFQNAPVGLFILNTKYNQFISTGIIIFTAFTGALNAGLPLIFDREFGFLNRLLVSPIKAKDTILISFAYFIITTTILQTAIILIFSLTFFEYHFSVMKTIICIIIVLLITLIISSISIGLALSLPGHIEFLAILVLINNPMLFSSTALAPLSFMPYWLQIIACLNPLTYAIESLRFISVVKNCKFTSVIVQTVWLKINLLEILIILTILTIANFSLAKKVIINKVK</sequence>
<dbReference type="GO" id="GO:0043190">
    <property type="term" value="C:ATP-binding cassette (ABC) transporter complex"/>
    <property type="evidence" value="ECO:0007669"/>
    <property type="project" value="InterPro"/>
</dbReference>
<geneLocation type="plastid" evidence="7"/>
<feature type="transmembrane region" description="Helical" evidence="5">
    <location>
        <begin position="225"/>
        <end position="246"/>
    </location>
</feature>
<dbReference type="PIRSF" id="PIRSF006648">
    <property type="entry name" value="DrrB"/>
    <property type="match status" value="1"/>
</dbReference>
<dbReference type="AlphaFoldDB" id="A0A141SD67"/>
<gene>
    <name evidence="7" type="primary">ycf38</name>
    <name evidence="7" type="ORF">Sdur_206</name>
</gene>
<protein>
    <submittedName>
        <fullName evidence="7">ABC-2 type transporter</fullName>
    </submittedName>
</protein>
<dbReference type="InterPro" id="IPR051328">
    <property type="entry name" value="T7SS_ABC-Transporter"/>
</dbReference>
<evidence type="ECO:0000256" key="4">
    <source>
        <dbReference type="ARBA" id="ARBA00023136"/>
    </source>
</evidence>
<feature type="transmembrane region" description="Helical" evidence="5">
    <location>
        <begin position="131"/>
        <end position="156"/>
    </location>
</feature>
<feature type="transmembrane region" description="Helical" evidence="5">
    <location>
        <begin position="88"/>
        <end position="111"/>
    </location>
</feature>
<keyword evidence="4 5" id="KW-0472">Membrane</keyword>
<dbReference type="InterPro" id="IPR013525">
    <property type="entry name" value="ABC2_TM"/>
</dbReference>
<dbReference type="Pfam" id="PF01061">
    <property type="entry name" value="ABC2_membrane"/>
    <property type="match status" value="1"/>
</dbReference>
<feature type="domain" description="ABC transmembrane type-2" evidence="6">
    <location>
        <begin position="51"/>
        <end position="289"/>
    </location>
</feature>
<dbReference type="GO" id="GO:0140359">
    <property type="term" value="F:ABC-type transporter activity"/>
    <property type="evidence" value="ECO:0007669"/>
    <property type="project" value="InterPro"/>
</dbReference>
<comment type="subcellular location">
    <subcellularLocation>
        <location evidence="1">Membrane</location>
        <topology evidence="1">Multi-pass membrane protein</topology>
    </subcellularLocation>
</comment>
<evidence type="ECO:0000313" key="7">
    <source>
        <dbReference type="EMBL" id="AMK96235.1"/>
    </source>
</evidence>
<evidence type="ECO:0000256" key="1">
    <source>
        <dbReference type="ARBA" id="ARBA00004141"/>
    </source>
</evidence>
<feature type="transmembrane region" description="Helical" evidence="5">
    <location>
        <begin position="199"/>
        <end position="218"/>
    </location>
</feature>
<keyword evidence="3 5" id="KW-1133">Transmembrane helix</keyword>
<proteinExistence type="predicted"/>
<evidence type="ECO:0000256" key="3">
    <source>
        <dbReference type="ARBA" id="ARBA00022989"/>
    </source>
</evidence>
<feature type="transmembrane region" description="Helical" evidence="5">
    <location>
        <begin position="61"/>
        <end position="81"/>
    </location>
</feature>
<dbReference type="PANTHER" id="PTHR43077">
    <property type="entry name" value="TRANSPORT PERMEASE YVFS-RELATED"/>
    <property type="match status" value="1"/>
</dbReference>
<keyword evidence="2 5" id="KW-0812">Transmembrane</keyword>
<feature type="transmembrane region" description="Helical" evidence="5">
    <location>
        <begin position="266"/>
        <end position="285"/>
    </location>
</feature>
<evidence type="ECO:0000256" key="2">
    <source>
        <dbReference type="ARBA" id="ARBA00022692"/>
    </source>
</evidence>
<feature type="transmembrane region" description="Helical" evidence="5">
    <location>
        <begin position="168"/>
        <end position="193"/>
    </location>
</feature>
<accession>A0A141SD67</accession>
<organism evidence="7">
    <name type="scientific">Sporolithon durum</name>
    <dbReference type="NCBI Taxonomy" id="48970"/>
    <lineage>
        <taxon>Eukaryota</taxon>
        <taxon>Rhodophyta</taxon>
        <taxon>Florideophyceae</taxon>
        <taxon>Corallinophycidae</taxon>
        <taxon>Sporolithales</taxon>
        <taxon>Sporolithaceae</taxon>
        <taxon>Sporolithon</taxon>
    </lineage>
</organism>
<dbReference type="EMBL" id="KT266785">
    <property type="protein sequence ID" value="AMK96235.1"/>
    <property type="molecule type" value="Genomic_DNA"/>
</dbReference>
<dbReference type="PROSITE" id="PS51012">
    <property type="entry name" value="ABC_TM2"/>
    <property type="match status" value="1"/>
</dbReference>
<dbReference type="RefSeq" id="YP_009243993.1">
    <property type="nucleotide sequence ID" value="NC_029857.1"/>
</dbReference>
<evidence type="ECO:0000256" key="5">
    <source>
        <dbReference type="SAM" id="Phobius"/>
    </source>
</evidence>
<dbReference type="InterPro" id="IPR047817">
    <property type="entry name" value="ABC2_TM_bact-type"/>
</dbReference>